<name>A0AAN9F256_CLITE</name>
<evidence type="ECO:0000313" key="4">
    <source>
        <dbReference type="Proteomes" id="UP001359559"/>
    </source>
</evidence>
<dbReference type="Pfam" id="PF24583">
    <property type="entry name" value="DUF7610"/>
    <property type="match status" value="1"/>
</dbReference>
<dbReference type="EMBL" id="JAYKXN010000008">
    <property type="protein sequence ID" value="KAK7263853.1"/>
    <property type="molecule type" value="Genomic_DNA"/>
</dbReference>
<keyword evidence="1" id="KW-0472">Membrane</keyword>
<dbReference type="Proteomes" id="UP001359559">
    <property type="component" value="Unassembled WGS sequence"/>
</dbReference>
<dbReference type="InterPro" id="IPR056029">
    <property type="entry name" value="DUF7610"/>
</dbReference>
<evidence type="ECO:0000313" key="3">
    <source>
        <dbReference type="EMBL" id="KAK7263853.1"/>
    </source>
</evidence>
<feature type="domain" description="DUF7610" evidence="2">
    <location>
        <begin position="8"/>
        <end position="79"/>
    </location>
</feature>
<gene>
    <name evidence="3" type="ORF">RJT34_31450</name>
</gene>
<keyword evidence="4" id="KW-1185">Reference proteome</keyword>
<proteinExistence type="predicted"/>
<accession>A0AAN9F256</accession>
<keyword evidence="1" id="KW-0812">Transmembrane</keyword>
<protein>
    <recommendedName>
        <fullName evidence="2">DUF7610 domain-containing protein</fullName>
    </recommendedName>
</protein>
<reference evidence="3 4" key="1">
    <citation type="submission" date="2024-01" db="EMBL/GenBank/DDBJ databases">
        <title>The genomes of 5 underutilized Papilionoideae crops provide insights into root nodulation and disease resistance.</title>
        <authorList>
            <person name="Yuan L."/>
        </authorList>
    </citation>
    <scope>NUCLEOTIDE SEQUENCE [LARGE SCALE GENOMIC DNA]</scope>
    <source>
        <strain evidence="3">LY-2023</strain>
        <tissue evidence="3">Leaf</tissue>
    </source>
</reference>
<dbReference type="AlphaFoldDB" id="A0AAN9F256"/>
<organism evidence="3 4">
    <name type="scientific">Clitoria ternatea</name>
    <name type="common">Butterfly pea</name>
    <dbReference type="NCBI Taxonomy" id="43366"/>
    <lineage>
        <taxon>Eukaryota</taxon>
        <taxon>Viridiplantae</taxon>
        <taxon>Streptophyta</taxon>
        <taxon>Embryophyta</taxon>
        <taxon>Tracheophyta</taxon>
        <taxon>Spermatophyta</taxon>
        <taxon>Magnoliopsida</taxon>
        <taxon>eudicotyledons</taxon>
        <taxon>Gunneridae</taxon>
        <taxon>Pentapetalae</taxon>
        <taxon>rosids</taxon>
        <taxon>fabids</taxon>
        <taxon>Fabales</taxon>
        <taxon>Fabaceae</taxon>
        <taxon>Papilionoideae</taxon>
        <taxon>50 kb inversion clade</taxon>
        <taxon>NPAAA clade</taxon>
        <taxon>indigoferoid/millettioid clade</taxon>
        <taxon>Phaseoleae</taxon>
        <taxon>Clitoria</taxon>
    </lineage>
</organism>
<evidence type="ECO:0000259" key="2">
    <source>
        <dbReference type="Pfam" id="PF24583"/>
    </source>
</evidence>
<sequence length="251" mass="27920">MTKNYKTLQSKLQELESILDEALLQDPDTVSHDIKQKFAFVRKLLSAEVASHPSKPHHLHQISEWLAKMEKGFHQWDASRTFSSHDSAKQSTCSCTESRVNDDGEALDDSELIVFDDPEKLFPGVIGEKAIVEYSGAVADPNGCVYEEQQKGKISDKLGPLVYEDAEDCFEDYAGDKELVEFVGALLGKTEEEGKKDNDLEREKGRGCTFGKKCCALACGFVIGMTVMGFIMVNFSGCFYYVGKESFVLPT</sequence>
<feature type="transmembrane region" description="Helical" evidence="1">
    <location>
        <begin position="214"/>
        <end position="242"/>
    </location>
</feature>
<evidence type="ECO:0000256" key="1">
    <source>
        <dbReference type="SAM" id="Phobius"/>
    </source>
</evidence>
<keyword evidence="1" id="KW-1133">Transmembrane helix</keyword>
<comment type="caution">
    <text evidence="3">The sequence shown here is derived from an EMBL/GenBank/DDBJ whole genome shotgun (WGS) entry which is preliminary data.</text>
</comment>